<dbReference type="EMBL" id="BGPR01006919">
    <property type="protein sequence ID" value="GBN22907.1"/>
    <property type="molecule type" value="Genomic_DNA"/>
</dbReference>
<proteinExistence type="predicted"/>
<organism evidence="1 2">
    <name type="scientific">Araneus ventricosus</name>
    <name type="common">Orbweaver spider</name>
    <name type="synonym">Epeira ventricosa</name>
    <dbReference type="NCBI Taxonomy" id="182803"/>
    <lineage>
        <taxon>Eukaryota</taxon>
        <taxon>Metazoa</taxon>
        <taxon>Ecdysozoa</taxon>
        <taxon>Arthropoda</taxon>
        <taxon>Chelicerata</taxon>
        <taxon>Arachnida</taxon>
        <taxon>Araneae</taxon>
        <taxon>Araneomorphae</taxon>
        <taxon>Entelegynae</taxon>
        <taxon>Araneoidea</taxon>
        <taxon>Araneidae</taxon>
        <taxon>Araneus</taxon>
    </lineage>
</organism>
<keyword evidence="2" id="KW-1185">Reference proteome</keyword>
<evidence type="ECO:0000313" key="1">
    <source>
        <dbReference type="EMBL" id="GBN22907.1"/>
    </source>
</evidence>
<evidence type="ECO:0000313" key="2">
    <source>
        <dbReference type="Proteomes" id="UP000499080"/>
    </source>
</evidence>
<reference evidence="1 2" key="1">
    <citation type="journal article" date="2019" name="Sci. Rep.">
        <title>Orb-weaving spider Araneus ventricosus genome elucidates the spidroin gene catalogue.</title>
        <authorList>
            <person name="Kono N."/>
            <person name="Nakamura H."/>
            <person name="Ohtoshi R."/>
            <person name="Moran D.A.P."/>
            <person name="Shinohara A."/>
            <person name="Yoshida Y."/>
            <person name="Fujiwara M."/>
            <person name="Mori M."/>
            <person name="Tomita M."/>
            <person name="Arakawa K."/>
        </authorList>
    </citation>
    <scope>NUCLEOTIDE SEQUENCE [LARGE SCALE GENOMIC DNA]</scope>
</reference>
<dbReference type="AlphaFoldDB" id="A0A4Y2MB56"/>
<sequence>MLRHDKSTVYRPLLLTKYMSIHRIPILLQHFYSPDLAPCDFFLGFEICLKDNDSHVPNNDYCGKSSGRVNGGRSAMLRAALQPEYSPDLSPCDFFHG</sequence>
<dbReference type="Proteomes" id="UP000499080">
    <property type="component" value="Unassembled WGS sequence"/>
</dbReference>
<protein>
    <submittedName>
        <fullName evidence="1">Uncharacterized protein</fullName>
    </submittedName>
</protein>
<name>A0A4Y2MB56_ARAVE</name>
<comment type="caution">
    <text evidence="1">The sequence shown here is derived from an EMBL/GenBank/DDBJ whole genome shotgun (WGS) entry which is preliminary data.</text>
</comment>
<gene>
    <name evidence="1" type="ORF">AVEN_142013_1</name>
</gene>
<accession>A0A4Y2MB56</accession>